<dbReference type="Pfam" id="PF13663">
    <property type="entry name" value="DUF4148"/>
    <property type="match status" value="1"/>
</dbReference>
<dbReference type="RefSeq" id="WP_220806270.1">
    <property type="nucleotide sequence ID" value="NZ_BPMK01000001.1"/>
</dbReference>
<evidence type="ECO:0000313" key="3">
    <source>
        <dbReference type="Proteomes" id="UP000887222"/>
    </source>
</evidence>
<dbReference type="EMBL" id="BPMK01000001">
    <property type="protein sequence ID" value="GIZ50081.1"/>
    <property type="molecule type" value="Genomic_DNA"/>
</dbReference>
<feature type="signal peptide" evidence="1">
    <location>
        <begin position="1"/>
        <end position="21"/>
    </location>
</feature>
<gene>
    <name evidence="2" type="ORF">NCCP691_00950</name>
</gene>
<name>A0ABQ4PZ41_9BURK</name>
<feature type="chain" id="PRO_5045791772" description="DUF4148 domain-containing protein" evidence="1">
    <location>
        <begin position="22"/>
        <end position="120"/>
    </location>
</feature>
<keyword evidence="3" id="KW-1185">Reference proteome</keyword>
<proteinExistence type="predicted"/>
<protein>
    <recommendedName>
        <fullName evidence="4">DUF4148 domain-containing protein</fullName>
    </recommendedName>
</protein>
<dbReference type="InterPro" id="IPR025421">
    <property type="entry name" value="DUF4148"/>
</dbReference>
<reference evidence="2 3" key="1">
    <citation type="journal article" date="2022" name="Int. J. Syst. Evol. Microbiol.">
        <title>Noviherbaspirillum aridicola sp. nov., isolated from an arid soil in Pakistan.</title>
        <authorList>
            <person name="Khan I.U."/>
            <person name="Saqib M."/>
            <person name="Amin A."/>
            <person name="Hussain F."/>
            <person name="Li L."/>
            <person name="Liu Y.H."/>
            <person name="Fang B.Z."/>
            <person name="Ahmed I."/>
            <person name="Li W.J."/>
        </authorList>
    </citation>
    <scope>NUCLEOTIDE SEQUENCE [LARGE SCALE GENOMIC DNA]</scope>
    <source>
        <strain evidence="2 3">NCCP-691</strain>
    </source>
</reference>
<evidence type="ECO:0000256" key="1">
    <source>
        <dbReference type="SAM" id="SignalP"/>
    </source>
</evidence>
<evidence type="ECO:0008006" key="4">
    <source>
        <dbReference type="Google" id="ProtNLM"/>
    </source>
</evidence>
<comment type="caution">
    <text evidence="2">The sequence shown here is derived from an EMBL/GenBank/DDBJ whole genome shotgun (WGS) entry which is preliminary data.</text>
</comment>
<accession>A0ABQ4PZ41</accession>
<dbReference type="Proteomes" id="UP000887222">
    <property type="component" value="Unassembled WGS sequence"/>
</dbReference>
<sequence>MNAKKMIAALALLATASLASASEWVEFTDFKSTRTRAEVMAELEQSQADGSYAALHQEYVAPGTGFVPGKSRAQVLAELKQSVADGSYAELHQEFQGQLPPVYVDGATRLAGNAKSAAAY</sequence>
<organism evidence="2 3">
    <name type="scientific">Noviherbaspirillum aridicola</name>
    <dbReference type="NCBI Taxonomy" id="2849687"/>
    <lineage>
        <taxon>Bacteria</taxon>
        <taxon>Pseudomonadati</taxon>
        <taxon>Pseudomonadota</taxon>
        <taxon>Betaproteobacteria</taxon>
        <taxon>Burkholderiales</taxon>
        <taxon>Oxalobacteraceae</taxon>
        <taxon>Noviherbaspirillum</taxon>
    </lineage>
</organism>
<keyword evidence="1" id="KW-0732">Signal</keyword>
<evidence type="ECO:0000313" key="2">
    <source>
        <dbReference type="EMBL" id="GIZ50081.1"/>
    </source>
</evidence>